<proteinExistence type="predicted"/>
<keyword evidence="4" id="KW-1185">Reference proteome</keyword>
<dbReference type="InterPro" id="IPR011049">
    <property type="entry name" value="Serralysin-like_metalloprot_C"/>
</dbReference>
<evidence type="ECO:0008006" key="5">
    <source>
        <dbReference type="Google" id="ProtNLM"/>
    </source>
</evidence>
<organism evidence="3 4">
    <name type="scientific">Roseomonas haemaphysalidis</name>
    <dbReference type="NCBI Taxonomy" id="2768162"/>
    <lineage>
        <taxon>Bacteria</taxon>
        <taxon>Pseudomonadati</taxon>
        <taxon>Pseudomonadota</taxon>
        <taxon>Alphaproteobacteria</taxon>
        <taxon>Acetobacterales</taxon>
        <taxon>Roseomonadaceae</taxon>
        <taxon>Roseomonas</taxon>
    </lineage>
</organism>
<name>A0ABS3KKH7_9PROT</name>
<dbReference type="Pfam" id="PF00353">
    <property type="entry name" value="HemolysinCabind"/>
    <property type="match status" value="1"/>
</dbReference>
<accession>A0ABS3KKH7</accession>
<gene>
    <name evidence="3" type="ORF">IAI61_02905</name>
</gene>
<protein>
    <recommendedName>
        <fullName evidence="5">Calcium-binding protein</fullName>
    </recommendedName>
</protein>
<dbReference type="PROSITE" id="PS00330">
    <property type="entry name" value="HEMOLYSIN_CALCIUM"/>
    <property type="match status" value="2"/>
</dbReference>
<dbReference type="PRINTS" id="PR00313">
    <property type="entry name" value="CABNDNGRPT"/>
</dbReference>
<dbReference type="InterPro" id="IPR050557">
    <property type="entry name" value="RTX_toxin/Mannuronan_C5-epim"/>
</dbReference>
<dbReference type="PANTHER" id="PTHR38340">
    <property type="entry name" value="S-LAYER PROTEIN"/>
    <property type="match status" value="1"/>
</dbReference>
<dbReference type="EMBL" id="JACTNG010000001">
    <property type="protein sequence ID" value="MBO1077964.1"/>
    <property type="molecule type" value="Genomic_DNA"/>
</dbReference>
<evidence type="ECO:0000313" key="4">
    <source>
        <dbReference type="Proteomes" id="UP001518989"/>
    </source>
</evidence>
<sequence>MPSVITGDAADNTLVGDSQANVLNGLAGNDRLQGGGGNDILIGGAGADILQGGAGADAFRFASPAEGGDTILDFVSREDFIEISVGGFGGGLSAATNLASAARFVSNTTGLSNAPAGTGQFIYETDAAKLWWDADGAGSGAATVIATFSPGTTLASGDIHLIG</sequence>
<comment type="subcellular location">
    <subcellularLocation>
        <location evidence="1">Secreted</location>
    </subcellularLocation>
</comment>
<evidence type="ECO:0000313" key="3">
    <source>
        <dbReference type="EMBL" id="MBO1077964.1"/>
    </source>
</evidence>
<evidence type="ECO:0000256" key="2">
    <source>
        <dbReference type="ARBA" id="ARBA00022525"/>
    </source>
</evidence>
<comment type="caution">
    <text evidence="3">The sequence shown here is derived from an EMBL/GenBank/DDBJ whole genome shotgun (WGS) entry which is preliminary data.</text>
</comment>
<dbReference type="Proteomes" id="UP001518989">
    <property type="component" value="Unassembled WGS sequence"/>
</dbReference>
<dbReference type="SUPFAM" id="SSF51120">
    <property type="entry name" value="beta-Roll"/>
    <property type="match status" value="1"/>
</dbReference>
<reference evidence="3 4" key="1">
    <citation type="submission" date="2020-09" db="EMBL/GenBank/DDBJ databases">
        <title>Roseomonas.</title>
        <authorList>
            <person name="Zhu W."/>
        </authorList>
    </citation>
    <scope>NUCLEOTIDE SEQUENCE [LARGE SCALE GENOMIC DNA]</scope>
    <source>
        <strain evidence="3 4">573</strain>
    </source>
</reference>
<keyword evidence="2" id="KW-0964">Secreted</keyword>
<dbReference type="InterPro" id="IPR001343">
    <property type="entry name" value="Hemolysn_Ca-bd"/>
</dbReference>
<evidence type="ECO:0000256" key="1">
    <source>
        <dbReference type="ARBA" id="ARBA00004613"/>
    </source>
</evidence>
<dbReference type="Gene3D" id="2.150.10.10">
    <property type="entry name" value="Serralysin-like metalloprotease, C-terminal"/>
    <property type="match status" value="1"/>
</dbReference>
<dbReference type="InterPro" id="IPR018511">
    <property type="entry name" value="Hemolysin-typ_Ca-bd_CS"/>
</dbReference>
<dbReference type="PANTHER" id="PTHR38340:SF1">
    <property type="entry name" value="S-LAYER PROTEIN"/>
    <property type="match status" value="1"/>
</dbReference>